<dbReference type="AlphaFoldDB" id="A0A2A7B7S8"/>
<organism evidence="2 3">
    <name type="scientific">Faecalibacterium prausnitzii</name>
    <dbReference type="NCBI Taxonomy" id="853"/>
    <lineage>
        <taxon>Bacteria</taxon>
        <taxon>Bacillati</taxon>
        <taxon>Bacillota</taxon>
        <taxon>Clostridia</taxon>
        <taxon>Eubacteriales</taxon>
        <taxon>Oscillospiraceae</taxon>
        <taxon>Faecalibacterium</taxon>
    </lineage>
</organism>
<dbReference type="Proteomes" id="UP000220904">
    <property type="component" value="Unassembled WGS sequence"/>
</dbReference>
<dbReference type="GO" id="GO:0016747">
    <property type="term" value="F:acyltransferase activity, transferring groups other than amino-acyl groups"/>
    <property type="evidence" value="ECO:0007669"/>
    <property type="project" value="InterPro"/>
</dbReference>
<protein>
    <recommendedName>
        <fullName evidence="1">N-acetyltransferase domain-containing protein</fullName>
    </recommendedName>
</protein>
<proteinExistence type="predicted"/>
<dbReference type="SUPFAM" id="SSF55729">
    <property type="entry name" value="Acyl-CoA N-acyltransferases (Nat)"/>
    <property type="match status" value="1"/>
</dbReference>
<dbReference type="PANTHER" id="PTHR43792">
    <property type="entry name" value="GNAT FAMILY, PUTATIVE (AFU_ORTHOLOGUE AFUA_3G00765)-RELATED-RELATED"/>
    <property type="match status" value="1"/>
</dbReference>
<evidence type="ECO:0000313" key="3">
    <source>
        <dbReference type="Proteomes" id="UP000220904"/>
    </source>
</evidence>
<reference evidence="2 3" key="1">
    <citation type="journal article" date="2017" name="Front. Microbiol.">
        <title>New Insights into the Diversity of the Genus Faecalibacterium.</title>
        <authorList>
            <person name="Benevides L."/>
            <person name="Burman S."/>
            <person name="Martin R."/>
            <person name="Robert V."/>
            <person name="Thomas M."/>
            <person name="Miquel S."/>
            <person name="Chain F."/>
            <person name="Sokol H."/>
            <person name="Bermudez-Humaran L.G."/>
            <person name="Morrison M."/>
            <person name="Langella P."/>
            <person name="Azevedo V.A."/>
            <person name="Chatel J.M."/>
            <person name="Soares S."/>
        </authorList>
    </citation>
    <scope>NUCLEOTIDE SEQUENCE [LARGE SCALE GENOMIC DNA]</scope>
    <source>
        <strain evidence="2 3">AHMP21</strain>
    </source>
</reference>
<dbReference type="EMBL" id="NOUV01000010">
    <property type="protein sequence ID" value="PDX87391.1"/>
    <property type="molecule type" value="Genomic_DNA"/>
</dbReference>
<dbReference type="Pfam" id="PF13302">
    <property type="entry name" value="Acetyltransf_3"/>
    <property type="match status" value="1"/>
</dbReference>
<dbReference type="PROSITE" id="PS51186">
    <property type="entry name" value="GNAT"/>
    <property type="match status" value="1"/>
</dbReference>
<dbReference type="RefSeq" id="WP_097791968.1">
    <property type="nucleotide sequence ID" value="NZ_CP065377.1"/>
</dbReference>
<dbReference type="InterPro" id="IPR000182">
    <property type="entry name" value="GNAT_dom"/>
</dbReference>
<name>A0A2A7B7S8_9FIRM</name>
<dbReference type="Gene3D" id="3.40.630.30">
    <property type="match status" value="1"/>
</dbReference>
<dbReference type="CDD" id="cd04301">
    <property type="entry name" value="NAT_SF"/>
    <property type="match status" value="1"/>
</dbReference>
<evidence type="ECO:0000259" key="1">
    <source>
        <dbReference type="PROSITE" id="PS51186"/>
    </source>
</evidence>
<accession>A0A2A7B7S8</accession>
<dbReference type="PANTHER" id="PTHR43792:SF1">
    <property type="entry name" value="N-ACETYLTRANSFERASE DOMAIN-CONTAINING PROTEIN"/>
    <property type="match status" value="1"/>
</dbReference>
<comment type="caution">
    <text evidence="2">The sequence shown here is derived from an EMBL/GenBank/DDBJ whole genome shotgun (WGS) entry which is preliminary data.</text>
</comment>
<sequence>MYFIPFETARLRLRPQEAKDAGFALCIWGDPITGKYLTDPALDTIDNLNEYMELLRHLNDSADCYYVIAEDKVTGQAIGTCCAVIKENGRCWDIGYCIHPTCWRKGYAKEMVGALVDFGIQNGVKTFLADVAADNASSCGVMCSLGFAPSENGTFRRSGTKTEYKNLTFRKDL</sequence>
<feature type="domain" description="N-acetyltransferase" evidence="1">
    <location>
        <begin position="11"/>
        <end position="173"/>
    </location>
</feature>
<dbReference type="OrthoDB" id="9785602at2"/>
<evidence type="ECO:0000313" key="2">
    <source>
        <dbReference type="EMBL" id="PDX87391.1"/>
    </source>
</evidence>
<dbReference type="InterPro" id="IPR051531">
    <property type="entry name" value="N-acetyltransferase"/>
</dbReference>
<gene>
    <name evidence="2" type="ORF">CHR60_04805</name>
</gene>
<dbReference type="InterPro" id="IPR016181">
    <property type="entry name" value="Acyl_CoA_acyltransferase"/>
</dbReference>